<dbReference type="EMBL" id="CP037940">
    <property type="protein sequence ID" value="QBO37368.1"/>
    <property type="molecule type" value="Genomic_DNA"/>
</dbReference>
<sequence>MRGIGESYPAYFFRWWKPRKILHRFVWVGAVFLTMIALFVSARFDASPISEKPTPLNMYQGFVNSNDSIALVSKKYSETKNVLVAQFAISNSNDGVTVPFNKLAFQVQVKNLRAAKDAKVEIIPTTESHFVLLIRGLKDNYKALTFSVANINDVDDLGADDSDLATDVDLVNEYSSSSSSQQNTPDILNFYVLPTKKMVDNKMTIDSKIGYAVSGVNTQISVLKAQIKKGTDRIELHNKEIQQNQQKIKTLQDKMKYDVQSEIDNDNNTIQGYQSDIGSIQNQIDSINANNKNFEEKIALLEKQKSDIKAGVVKLGGKVVVQQMK</sequence>
<keyword evidence="1" id="KW-0175">Coiled coil</keyword>
<proteinExistence type="predicted"/>
<dbReference type="AlphaFoldDB" id="A0A4P6YWY9"/>
<dbReference type="KEGG" id="wei:EQG49_13275"/>
<gene>
    <name evidence="3" type="ORF">EQG49_13275</name>
</gene>
<evidence type="ECO:0000313" key="4">
    <source>
        <dbReference type="Proteomes" id="UP000292886"/>
    </source>
</evidence>
<keyword evidence="2" id="KW-0472">Membrane</keyword>
<feature type="coiled-coil region" evidence="1">
    <location>
        <begin position="234"/>
        <end position="311"/>
    </location>
</feature>
<dbReference type="Proteomes" id="UP000292886">
    <property type="component" value="Chromosome"/>
</dbReference>
<keyword evidence="2" id="KW-0812">Transmembrane</keyword>
<dbReference type="Gene3D" id="1.10.287.1490">
    <property type="match status" value="1"/>
</dbReference>
<organism evidence="3 4">
    <name type="scientific">Periweissella cryptocerci</name>
    <dbReference type="NCBI Taxonomy" id="2506420"/>
    <lineage>
        <taxon>Bacteria</taxon>
        <taxon>Bacillati</taxon>
        <taxon>Bacillota</taxon>
        <taxon>Bacilli</taxon>
        <taxon>Lactobacillales</taxon>
        <taxon>Lactobacillaceae</taxon>
        <taxon>Periweissella</taxon>
    </lineage>
</organism>
<accession>A0A4P6YWY9</accession>
<dbReference type="RefSeq" id="WP_133364445.1">
    <property type="nucleotide sequence ID" value="NZ_CP037940.1"/>
</dbReference>
<feature type="transmembrane region" description="Helical" evidence="2">
    <location>
        <begin position="21"/>
        <end position="42"/>
    </location>
</feature>
<keyword evidence="4" id="KW-1185">Reference proteome</keyword>
<evidence type="ECO:0000313" key="3">
    <source>
        <dbReference type="EMBL" id="QBO37368.1"/>
    </source>
</evidence>
<protein>
    <submittedName>
        <fullName evidence="3">Uncharacterized protein</fullName>
    </submittedName>
</protein>
<reference evidence="4" key="1">
    <citation type="submission" date="2019-03" db="EMBL/GenBank/DDBJ databases">
        <title>Weissella sp. 26KH-42 Genome sequencing.</title>
        <authorList>
            <person name="Heo J."/>
            <person name="Kim S.-J."/>
            <person name="Kim J.-S."/>
            <person name="Hong S.-B."/>
            <person name="Kwon S.-W."/>
        </authorList>
    </citation>
    <scope>NUCLEOTIDE SEQUENCE [LARGE SCALE GENOMIC DNA]</scope>
    <source>
        <strain evidence="4">26KH-42</strain>
    </source>
</reference>
<keyword evidence="2" id="KW-1133">Transmembrane helix</keyword>
<evidence type="ECO:0000256" key="2">
    <source>
        <dbReference type="SAM" id="Phobius"/>
    </source>
</evidence>
<evidence type="ECO:0000256" key="1">
    <source>
        <dbReference type="SAM" id="Coils"/>
    </source>
</evidence>
<name>A0A4P6YWY9_9LACO</name>